<organism evidence="1 2">
    <name type="scientific">Platanthera guangdongensis</name>
    <dbReference type="NCBI Taxonomy" id="2320717"/>
    <lineage>
        <taxon>Eukaryota</taxon>
        <taxon>Viridiplantae</taxon>
        <taxon>Streptophyta</taxon>
        <taxon>Embryophyta</taxon>
        <taxon>Tracheophyta</taxon>
        <taxon>Spermatophyta</taxon>
        <taxon>Magnoliopsida</taxon>
        <taxon>Liliopsida</taxon>
        <taxon>Asparagales</taxon>
        <taxon>Orchidaceae</taxon>
        <taxon>Orchidoideae</taxon>
        <taxon>Orchideae</taxon>
        <taxon>Orchidinae</taxon>
        <taxon>Platanthera</taxon>
    </lineage>
</organism>
<sequence length="105" mass="11752">MPLHAQNAPQKTIYHAQHTRDIFKERSRAPLAPTGRLLSVPPPMNPGHPPTFLPDAAPALLRLHLCGTPLSLLNGIYFEKVSTSLVKELIIQRLELVDPGFRFLR</sequence>
<comment type="caution">
    <text evidence="1">The sequence shown here is derived from an EMBL/GenBank/DDBJ whole genome shotgun (WGS) entry which is preliminary data.</text>
</comment>
<keyword evidence="2" id="KW-1185">Reference proteome</keyword>
<evidence type="ECO:0000313" key="1">
    <source>
        <dbReference type="EMBL" id="KAK8964390.1"/>
    </source>
</evidence>
<dbReference type="Proteomes" id="UP001412067">
    <property type="component" value="Unassembled WGS sequence"/>
</dbReference>
<accession>A0ABR2MJU7</accession>
<gene>
    <name evidence="1" type="ORF">KSP40_PGU014014</name>
</gene>
<protein>
    <submittedName>
        <fullName evidence="1">Uncharacterized protein</fullName>
    </submittedName>
</protein>
<reference evidence="1 2" key="1">
    <citation type="journal article" date="2022" name="Nat. Plants">
        <title>Genomes of leafy and leafless Platanthera orchids illuminate the evolution of mycoheterotrophy.</title>
        <authorList>
            <person name="Li M.H."/>
            <person name="Liu K.W."/>
            <person name="Li Z."/>
            <person name="Lu H.C."/>
            <person name="Ye Q.L."/>
            <person name="Zhang D."/>
            <person name="Wang J.Y."/>
            <person name="Li Y.F."/>
            <person name="Zhong Z.M."/>
            <person name="Liu X."/>
            <person name="Yu X."/>
            <person name="Liu D.K."/>
            <person name="Tu X.D."/>
            <person name="Liu B."/>
            <person name="Hao Y."/>
            <person name="Liao X.Y."/>
            <person name="Jiang Y.T."/>
            <person name="Sun W.H."/>
            <person name="Chen J."/>
            <person name="Chen Y.Q."/>
            <person name="Ai Y."/>
            <person name="Zhai J.W."/>
            <person name="Wu S.S."/>
            <person name="Zhou Z."/>
            <person name="Hsiao Y.Y."/>
            <person name="Wu W.L."/>
            <person name="Chen Y.Y."/>
            <person name="Lin Y.F."/>
            <person name="Hsu J.L."/>
            <person name="Li C.Y."/>
            <person name="Wang Z.W."/>
            <person name="Zhao X."/>
            <person name="Zhong W.Y."/>
            <person name="Ma X.K."/>
            <person name="Ma L."/>
            <person name="Huang J."/>
            <person name="Chen G.Z."/>
            <person name="Huang M.Z."/>
            <person name="Huang L."/>
            <person name="Peng D.H."/>
            <person name="Luo Y.B."/>
            <person name="Zou S.Q."/>
            <person name="Chen S.P."/>
            <person name="Lan S."/>
            <person name="Tsai W.C."/>
            <person name="Van de Peer Y."/>
            <person name="Liu Z.J."/>
        </authorList>
    </citation>
    <scope>NUCLEOTIDE SEQUENCE [LARGE SCALE GENOMIC DNA]</scope>
    <source>
        <strain evidence="1">Lor288</strain>
    </source>
</reference>
<name>A0ABR2MJU7_9ASPA</name>
<evidence type="ECO:0000313" key="2">
    <source>
        <dbReference type="Proteomes" id="UP001412067"/>
    </source>
</evidence>
<proteinExistence type="predicted"/>
<dbReference type="EMBL" id="JBBWWR010000007">
    <property type="protein sequence ID" value="KAK8964390.1"/>
    <property type="molecule type" value="Genomic_DNA"/>
</dbReference>